<protein>
    <submittedName>
        <fullName evidence="1">Uncharacterized protein</fullName>
    </submittedName>
</protein>
<evidence type="ECO:0000313" key="1">
    <source>
        <dbReference type="EMBL" id="QEL52771.1"/>
    </source>
</evidence>
<keyword evidence="1" id="KW-0614">Plasmid</keyword>
<name>A0A5C1DA79_MORMO</name>
<accession>A0A5C1DA79</accession>
<dbReference type="AlphaFoldDB" id="A0A5C1DA79"/>
<proteinExistence type="predicted"/>
<geneLocation type="plasmid" evidence="1">
    <name>pMMP</name>
</geneLocation>
<gene>
    <name evidence="1" type="primary">ORF005</name>
</gene>
<reference evidence="1" key="1">
    <citation type="submission" date="2019-04" db="EMBL/GenBank/DDBJ databases">
        <title>Complete genome sequence of the Morganella morganii qnrD1 plasmid pMMP.</title>
        <authorList>
            <person name="Hammerl J.A."/>
            <person name="Loncaric I."/>
        </authorList>
    </citation>
    <scope>NUCLEOTIDE SEQUENCE</scope>
    <source>
        <strain evidence="1">MMP</strain>
        <plasmid evidence="1">pMMP</plasmid>
    </source>
</reference>
<sequence>MTFSDFASFYLSVCTMLKTHSEARKTVLNFQRRFGCFIG</sequence>
<organism evidence="1">
    <name type="scientific">Morganella morganii</name>
    <name type="common">Proteus morganii</name>
    <dbReference type="NCBI Taxonomy" id="582"/>
    <lineage>
        <taxon>Bacteria</taxon>
        <taxon>Pseudomonadati</taxon>
        <taxon>Pseudomonadota</taxon>
        <taxon>Gammaproteobacteria</taxon>
        <taxon>Enterobacterales</taxon>
        <taxon>Morganellaceae</taxon>
        <taxon>Morganella</taxon>
    </lineage>
</organism>
<dbReference type="EMBL" id="MK860176">
    <property type="protein sequence ID" value="QEL52771.1"/>
    <property type="molecule type" value="Genomic_DNA"/>
</dbReference>